<evidence type="ECO:0000313" key="1">
    <source>
        <dbReference type="EMBL" id="CAH1000016.1"/>
    </source>
</evidence>
<proteinExistence type="predicted"/>
<evidence type="ECO:0000313" key="2">
    <source>
        <dbReference type="Proteomes" id="UP000837803"/>
    </source>
</evidence>
<organism evidence="1 2">
    <name type="scientific">Neolewinella maritima</name>
    <dbReference type="NCBI Taxonomy" id="1383882"/>
    <lineage>
        <taxon>Bacteria</taxon>
        <taxon>Pseudomonadati</taxon>
        <taxon>Bacteroidota</taxon>
        <taxon>Saprospiria</taxon>
        <taxon>Saprospirales</taxon>
        <taxon>Lewinellaceae</taxon>
        <taxon>Neolewinella</taxon>
    </lineage>
</organism>
<gene>
    <name evidence="1" type="ORF">LEM8419_01217</name>
</gene>
<name>A0ABM9AZY7_9BACT</name>
<keyword evidence="2" id="KW-1185">Reference proteome</keyword>
<protein>
    <submittedName>
        <fullName evidence="1">Uncharacterized protein</fullName>
    </submittedName>
</protein>
<reference evidence="1" key="1">
    <citation type="submission" date="2021-12" db="EMBL/GenBank/DDBJ databases">
        <authorList>
            <person name="Rodrigo-Torres L."/>
            <person name="Arahal R. D."/>
            <person name="Lucena T."/>
        </authorList>
    </citation>
    <scope>NUCLEOTIDE SEQUENCE</scope>
    <source>
        <strain evidence="1">CECT 8419</strain>
    </source>
</reference>
<comment type="caution">
    <text evidence="1">The sequence shown here is derived from an EMBL/GenBank/DDBJ whole genome shotgun (WGS) entry which is preliminary data.</text>
</comment>
<dbReference type="Proteomes" id="UP000837803">
    <property type="component" value="Unassembled WGS sequence"/>
</dbReference>
<dbReference type="RefSeq" id="WP_238750126.1">
    <property type="nucleotide sequence ID" value="NZ_CAKLPZ010000001.1"/>
</dbReference>
<sequence>MYELNDTYKAHLDAIAEAIQASPHLAQYMEEEEDEQYEALKAEFEPQIEAAHEQINHHSPFEIESFERYLMDDRFEGLFLPRVLGYSVLRPEINELFYYRQQNDHFGTLLNYIAGNVNFDQLSSRIGQAVQVGFALSSDIYVTGLIDEIPSKRVRQFLMTQKSDDARTQQGRSAIFNRYKRQFKSRNYQYAPAPQSVPELISHSKHFVDFLLYRVSNKELNNDALPAPLYHFVTNEEFAGRKELIEPLVIYSAYLPVEEGAQAALTEVLNRERKEDPKRVSDQILTFILRLKNDSAVTFGKDEEAKLGQIVDRSVDDDLTAYFNLTDRIHSEGYDDPEVQEAIQEQVLKQDGLSDFNENIRRTILVYVSDLAASLGTDDYNEWFATTGKLFPVYMKVFANEQFNQELRRLAIRYTKRLIKVHTNKRGKDYRDIKKTTVATWSDYGFMTDKQLKEFFKTPRKRKPTAEA</sequence>
<dbReference type="EMBL" id="CAKLPZ010000001">
    <property type="protein sequence ID" value="CAH1000016.1"/>
    <property type="molecule type" value="Genomic_DNA"/>
</dbReference>
<accession>A0ABM9AZY7</accession>